<evidence type="ECO:0000256" key="2">
    <source>
        <dbReference type="ARBA" id="ARBA00007783"/>
    </source>
</evidence>
<evidence type="ECO:0000313" key="11">
    <source>
        <dbReference type="Proteomes" id="UP000269301"/>
    </source>
</evidence>
<accession>A0A495A4K5</accession>
<dbReference type="PANTHER" id="PTHR30294:SF29">
    <property type="entry name" value="MULTIDRUG ABC TRANSPORTER PERMEASE YBHS-RELATED"/>
    <property type="match status" value="1"/>
</dbReference>
<dbReference type="Proteomes" id="UP000269301">
    <property type="component" value="Unassembled WGS sequence"/>
</dbReference>
<dbReference type="Gene3D" id="3.40.1710.10">
    <property type="entry name" value="abc type-2 transporter like domain"/>
    <property type="match status" value="1"/>
</dbReference>
<gene>
    <name evidence="10" type="ORF">D8M06_06520</name>
</gene>
<evidence type="ECO:0000256" key="4">
    <source>
        <dbReference type="ARBA" id="ARBA00022475"/>
    </source>
</evidence>
<dbReference type="InterPro" id="IPR047817">
    <property type="entry name" value="ABC2_TM_bact-type"/>
</dbReference>
<evidence type="ECO:0000313" key="10">
    <source>
        <dbReference type="EMBL" id="RKQ34572.1"/>
    </source>
</evidence>
<dbReference type="Pfam" id="PF12698">
    <property type="entry name" value="ABC2_membrane_3"/>
    <property type="match status" value="1"/>
</dbReference>
<protein>
    <submittedName>
        <fullName evidence="10">ABC transporter permease</fullName>
    </submittedName>
</protein>
<keyword evidence="4" id="KW-1003">Cell membrane</keyword>
<keyword evidence="11" id="KW-1185">Reference proteome</keyword>
<feature type="transmembrane region" description="Helical" evidence="8">
    <location>
        <begin position="391"/>
        <end position="413"/>
    </location>
</feature>
<feature type="transmembrane region" description="Helical" evidence="8">
    <location>
        <begin position="264"/>
        <end position="286"/>
    </location>
</feature>
<dbReference type="InterPro" id="IPR051449">
    <property type="entry name" value="ABC-2_transporter_component"/>
</dbReference>
<dbReference type="PROSITE" id="PS51012">
    <property type="entry name" value="ABC_TM2"/>
    <property type="match status" value="1"/>
</dbReference>
<feature type="domain" description="ABC transmembrane type-2" evidence="9">
    <location>
        <begin position="168"/>
        <end position="416"/>
    </location>
</feature>
<evidence type="ECO:0000256" key="5">
    <source>
        <dbReference type="ARBA" id="ARBA00022692"/>
    </source>
</evidence>
<name>A0A495A4K5_9BACI</name>
<evidence type="ECO:0000259" key="9">
    <source>
        <dbReference type="PROSITE" id="PS51012"/>
    </source>
</evidence>
<evidence type="ECO:0000256" key="7">
    <source>
        <dbReference type="ARBA" id="ARBA00023136"/>
    </source>
</evidence>
<dbReference type="GO" id="GO:0005886">
    <property type="term" value="C:plasma membrane"/>
    <property type="evidence" value="ECO:0007669"/>
    <property type="project" value="UniProtKB-SubCell"/>
</dbReference>
<feature type="transmembrane region" description="Helical" evidence="8">
    <location>
        <begin position="334"/>
        <end position="354"/>
    </location>
</feature>
<comment type="subcellular location">
    <subcellularLocation>
        <location evidence="1">Cell membrane</location>
        <topology evidence="1">Multi-pass membrane protein</topology>
    </subcellularLocation>
</comment>
<comment type="similarity">
    <text evidence="2">Belongs to the ABC-2 integral membrane protein family.</text>
</comment>
<sequence length="419" mass="46568">MGSFLKKDLLVFWRDRKEVLLALFLPIVIIVVLNLAFSGLFDNDAESVNMNVGIVDENEHSTELEQFKLRLQEMDILEVEKEALINQASAIKPSELIVEFFNDPKLKEWIPYEKVSEAEAIKLVEEGDLDAIIKIPEGFTYDVLSSLLLEEDSSTPISILAAEQSMELNTLQNVVNDFIDTLNLQFALGSTVGADLEEPVLPQGGREVVEGVETFNISQYFTIAMSTLFALFIAQTVAMKTVTEKRERVFNRILLTNSNPLEYLMGKTLATFFLSMIQMLVTFAVTQLFLDVFPGKSLAFWVGVIVIIAAFALTVSGLSALFTSITLILNDSNAASGIFTMIVMSFGVLGGSFFPLQGLPVVFQKIGEWIPNGLTQTVLIKWIQLTSVQDLIVPIIILIVFFMACLVIAVTIFPRRGRV</sequence>
<dbReference type="PANTHER" id="PTHR30294">
    <property type="entry name" value="MEMBRANE COMPONENT OF ABC TRANSPORTER YHHJ-RELATED"/>
    <property type="match status" value="1"/>
</dbReference>
<proteinExistence type="inferred from homology"/>
<dbReference type="OrthoDB" id="3078158at2"/>
<evidence type="ECO:0000256" key="1">
    <source>
        <dbReference type="ARBA" id="ARBA00004651"/>
    </source>
</evidence>
<dbReference type="EMBL" id="RBZP01000003">
    <property type="protein sequence ID" value="RKQ34572.1"/>
    <property type="molecule type" value="Genomic_DNA"/>
</dbReference>
<comment type="caution">
    <text evidence="10">The sequence shown here is derived from an EMBL/GenBank/DDBJ whole genome shotgun (WGS) entry which is preliminary data.</text>
</comment>
<dbReference type="AlphaFoldDB" id="A0A495A4K5"/>
<keyword evidence="5 8" id="KW-0812">Transmembrane</keyword>
<keyword evidence="6 8" id="KW-1133">Transmembrane helix</keyword>
<keyword evidence="7 8" id="KW-0472">Membrane</keyword>
<feature type="transmembrane region" description="Helical" evidence="8">
    <location>
        <begin position="20"/>
        <end position="41"/>
    </location>
</feature>
<dbReference type="GO" id="GO:0140359">
    <property type="term" value="F:ABC-type transporter activity"/>
    <property type="evidence" value="ECO:0007669"/>
    <property type="project" value="InterPro"/>
</dbReference>
<dbReference type="InterPro" id="IPR013525">
    <property type="entry name" value="ABC2_TM"/>
</dbReference>
<evidence type="ECO:0000256" key="3">
    <source>
        <dbReference type="ARBA" id="ARBA00022448"/>
    </source>
</evidence>
<organism evidence="10 11">
    <name type="scientific">Oceanobacillus halophilus</name>
    <dbReference type="NCBI Taxonomy" id="930130"/>
    <lineage>
        <taxon>Bacteria</taxon>
        <taxon>Bacillati</taxon>
        <taxon>Bacillota</taxon>
        <taxon>Bacilli</taxon>
        <taxon>Bacillales</taxon>
        <taxon>Bacillaceae</taxon>
        <taxon>Oceanobacillus</taxon>
    </lineage>
</organism>
<evidence type="ECO:0000256" key="8">
    <source>
        <dbReference type="SAM" id="Phobius"/>
    </source>
</evidence>
<evidence type="ECO:0000256" key="6">
    <source>
        <dbReference type="ARBA" id="ARBA00022989"/>
    </source>
</evidence>
<dbReference type="RefSeq" id="WP_121203605.1">
    <property type="nucleotide sequence ID" value="NZ_RBZP01000003.1"/>
</dbReference>
<feature type="transmembrane region" description="Helical" evidence="8">
    <location>
        <begin position="298"/>
        <end position="322"/>
    </location>
</feature>
<reference evidence="10 11" key="1">
    <citation type="journal article" date="2016" name="Int. J. Syst. Evol. Microbiol.">
        <title>Oceanobacillus halophilus sp. nov., a novel moderately halophilic bacterium from a hypersaline lake.</title>
        <authorList>
            <person name="Amoozegar M.A."/>
            <person name="Bagheri M."/>
            <person name="Makhdoumi A."/>
            <person name="Nikou M.M."/>
            <person name="Fazeli S.A.S."/>
            <person name="Schumann P."/>
            <person name="Sproer C."/>
            <person name="Sanchez-Porro C."/>
            <person name="Ventosa A."/>
        </authorList>
    </citation>
    <scope>NUCLEOTIDE SEQUENCE [LARGE SCALE GENOMIC DNA]</scope>
    <source>
        <strain evidence="10 11">DSM 23996</strain>
    </source>
</reference>
<keyword evidence="3" id="KW-0813">Transport</keyword>
<feature type="transmembrane region" description="Helical" evidence="8">
    <location>
        <begin position="220"/>
        <end position="243"/>
    </location>
</feature>